<reference evidence="2 3" key="1">
    <citation type="submission" date="2018-02" db="EMBL/GenBank/DDBJ databases">
        <title>The genomes of Aspergillus section Nigri reveals drivers in fungal speciation.</title>
        <authorList>
            <consortium name="DOE Joint Genome Institute"/>
            <person name="Vesth T.C."/>
            <person name="Nybo J."/>
            <person name="Theobald S."/>
            <person name="Brandl J."/>
            <person name="Frisvad J.C."/>
            <person name="Nielsen K.F."/>
            <person name="Lyhne E.K."/>
            <person name="Kogle M.E."/>
            <person name="Kuo A."/>
            <person name="Riley R."/>
            <person name="Clum A."/>
            <person name="Nolan M."/>
            <person name="Lipzen A."/>
            <person name="Salamov A."/>
            <person name="Henrissat B."/>
            <person name="Wiebenga A."/>
            <person name="De vries R.P."/>
            <person name="Grigoriev I.V."/>
            <person name="Mortensen U.H."/>
            <person name="Andersen M.R."/>
            <person name="Baker S.E."/>
        </authorList>
    </citation>
    <scope>NUCLEOTIDE SEQUENCE [LARGE SCALE GENOMIC DNA]</scope>
    <source>
        <strain evidence="2 3">CBS 101889</strain>
    </source>
</reference>
<dbReference type="RefSeq" id="XP_025553499.1">
    <property type="nucleotide sequence ID" value="XM_025694942.1"/>
</dbReference>
<feature type="transmembrane region" description="Helical" evidence="1">
    <location>
        <begin position="20"/>
        <end position="41"/>
    </location>
</feature>
<evidence type="ECO:0000256" key="1">
    <source>
        <dbReference type="SAM" id="Phobius"/>
    </source>
</evidence>
<name>A0A395I3M8_ASPHC</name>
<protein>
    <submittedName>
        <fullName evidence="2">Uncharacterized protein</fullName>
    </submittedName>
</protein>
<organism evidence="2 3">
    <name type="scientific">Aspergillus homomorphus (strain CBS 101889)</name>
    <dbReference type="NCBI Taxonomy" id="1450537"/>
    <lineage>
        <taxon>Eukaryota</taxon>
        <taxon>Fungi</taxon>
        <taxon>Dikarya</taxon>
        <taxon>Ascomycota</taxon>
        <taxon>Pezizomycotina</taxon>
        <taxon>Eurotiomycetes</taxon>
        <taxon>Eurotiomycetidae</taxon>
        <taxon>Eurotiales</taxon>
        <taxon>Aspergillaceae</taxon>
        <taxon>Aspergillus</taxon>
        <taxon>Aspergillus subgen. Circumdati</taxon>
    </lineage>
</organism>
<proteinExistence type="predicted"/>
<gene>
    <name evidence="2" type="ORF">BO97DRAFT_404301</name>
</gene>
<keyword evidence="1" id="KW-1133">Transmembrane helix</keyword>
<dbReference type="VEuPathDB" id="FungiDB:BO97DRAFT_404301"/>
<accession>A0A395I3M8</accession>
<keyword evidence="1" id="KW-0472">Membrane</keyword>
<keyword evidence="3" id="KW-1185">Reference proteome</keyword>
<sequence>MDFHRLSTFNPFPPVLFGPSFVFFFIFGNLFLPPLFSGLLLGQLNPPKVSSISFFFTID</sequence>
<keyword evidence="1" id="KW-0812">Transmembrane</keyword>
<evidence type="ECO:0000313" key="2">
    <source>
        <dbReference type="EMBL" id="RAL14345.1"/>
    </source>
</evidence>
<dbReference type="EMBL" id="KZ824275">
    <property type="protein sequence ID" value="RAL14345.1"/>
    <property type="molecule type" value="Genomic_DNA"/>
</dbReference>
<evidence type="ECO:0000313" key="3">
    <source>
        <dbReference type="Proteomes" id="UP000248961"/>
    </source>
</evidence>
<dbReference type="AlphaFoldDB" id="A0A395I3M8"/>
<dbReference type="GeneID" id="37199231"/>
<dbReference type="Proteomes" id="UP000248961">
    <property type="component" value="Unassembled WGS sequence"/>
</dbReference>